<dbReference type="Pfam" id="PF22593">
    <property type="entry name" value="SPMIP11"/>
    <property type="match status" value="1"/>
</dbReference>
<reference evidence="2" key="1">
    <citation type="submission" date="2025-08" db="UniProtKB">
        <authorList>
            <consortium name="RefSeq"/>
        </authorList>
    </citation>
    <scope>IDENTIFICATION</scope>
</reference>
<organism evidence="1 2">
    <name type="scientific">Geotrypetes seraphini</name>
    <name type="common">Gaboon caecilian</name>
    <name type="synonym">Caecilia seraphini</name>
    <dbReference type="NCBI Taxonomy" id="260995"/>
    <lineage>
        <taxon>Eukaryota</taxon>
        <taxon>Metazoa</taxon>
        <taxon>Chordata</taxon>
        <taxon>Craniata</taxon>
        <taxon>Vertebrata</taxon>
        <taxon>Euteleostomi</taxon>
        <taxon>Amphibia</taxon>
        <taxon>Gymnophiona</taxon>
        <taxon>Geotrypetes</taxon>
    </lineage>
</organism>
<dbReference type="Proteomes" id="UP000515159">
    <property type="component" value="Chromosome 3"/>
</dbReference>
<accession>A0A6P8PVS3</accession>
<dbReference type="OrthoDB" id="7085216at2759"/>
<proteinExistence type="predicted"/>
<evidence type="ECO:0000313" key="1">
    <source>
        <dbReference type="Proteomes" id="UP000515159"/>
    </source>
</evidence>
<dbReference type="RefSeq" id="XP_033792252.1">
    <property type="nucleotide sequence ID" value="XM_033936361.1"/>
</dbReference>
<dbReference type="InParanoid" id="A0A6P8PVS3"/>
<keyword evidence="1" id="KW-1185">Reference proteome</keyword>
<dbReference type="GeneID" id="117356739"/>
<gene>
    <name evidence="2" type="primary">TEX49</name>
</gene>
<dbReference type="AlphaFoldDB" id="A0A6P8PVS3"/>
<dbReference type="InterPro" id="IPR038775">
    <property type="entry name" value="SPMIP11"/>
</dbReference>
<evidence type="ECO:0000313" key="2">
    <source>
        <dbReference type="RefSeq" id="XP_033792252.1"/>
    </source>
</evidence>
<protein>
    <submittedName>
        <fullName evidence="2">Testis-expressed protein 49 isoform X1</fullName>
    </submittedName>
</protein>
<dbReference type="PANTHER" id="PTHR35263:SF1">
    <property type="entry name" value="TESTIS-EXPRESSED PROTEIN 49"/>
    <property type="match status" value="1"/>
</dbReference>
<dbReference type="KEGG" id="gsh:117356739"/>
<dbReference type="PANTHER" id="PTHR35263">
    <property type="entry name" value="TESTIS-EXPRESSED PROTEIN 49"/>
    <property type="match status" value="1"/>
</dbReference>
<dbReference type="CTD" id="255411"/>
<sequence>MTFFGFTNLKHKDPFTDKKLQAEVMESEGEELTEKQLIPHKLPPVNPTEGALDSSLHRGSLEKYKEIVKRYQINTSTTEMYRPPLTTAQNYGWWIPKDPKIQLEKVVPWIRTPRYPRIRSPMTKFVDDMAKTNPDFSLF</sequence>
<name>A0A6P8PVS3_GEOSA</name>